<dbReference type="InterPro" id="IPR008920">
    <property type="entry name" value="TF_FadR/GntR_C"/>
</dbReference>
<keyword evidence="7" id="KW-1185">Reference proteome</keyword>
<evidence type="ECO:0000256" key="4">
    <source>
        <dbReference type="SAM" id="MobiDB-lite"/>
    </source>
</evidence>
<evidence type="ECO:0000256" key="3">
    <source>
        <dbReference type="ARBA" id="ARBA00023163"/>
    </source>
</evidence>
<accession>A0ABT0I8I3</accession>
<dbReference type="SMART" id="SM00895">
    <property type="entry name" value="FCD"/>
    <property type="match status" value="1"/>
</dbReference>
<name>A0ABT0I8I3_9ACTN</name>
<dbReference type="EMBL" id="JALPTH010000007">
    <property type="protein sequence ID" value="MCK8677631.1"/>
    <property type="molecule type" value="Genomic_DNA"/>
</dbReference>
<evidence type="ECO:0000256" key="1">
    <source>
        <dbReference type="ARBA" id="ARBA00023015"/>
    </source>
</evidence>
<feature type="compositionally biased region" description="Basic and acidic residues" evidence="4">
    <location>
        <begin position="134"/>
        <end position="143"/>
    </location>
</feature>
<dbReference type="Gene3D" id="1.20.120.530">
    <property type="entry name" value="GntR ligand-binding domain-like"/>
    <property type="match status" value="1"/>
</dbReference>
<dbReference type="Proteomes" id="UP001522868">
    <property type="component" value="Unassembled WGS sequence"/>
</dbReference>
<keyword evidence="2" id="KW-0238">DNA-binding</keyword>
<gene>
    <name evidence="6" type="ORF">M1O15_09545</name>
</gene>
<evidence type="ECO:0000259" key="5">
    <source>
        <dbReference type="SMART" id="SM00895"/>
    </source>
</evidence>
<comment type="caution">
    <text evidence="6">The sequence shown here is derived from an EMBL/GenBank/DDBJ whole genome shotgun (WGS) entry which is preliminary data.</text>
</comment>
<dbReference type="RefSeq" id="WP_248632866.1">
    <property type="nucleotide sequence ID" value="NZ_JALPTH010000007.1"/>
</dbReference>
<evidence type="ECO:0000313" key="7">
    <source>
        <dbReference type="Proteomes" id="UP001522868"/>
    </source>
</evidence>
<dbReference type="Pfam" id="PF07729">
    <property type="entry name" value="FCD"/>
    <property type="match status" value="1"/>
</dbReference>
<keyword evidence="1" id="KW-0805">Transcription regulation</keyword>
<protein>
    <submittedName>
        <fullName evidence="6">FCD domain-containing protein</fullName>
    </submittedName>
</protein>
<feature type="region of interest" description="Disordered" evidence="4">
    <location>
        <begin position="119"/>
        <end position="143"/>
    </location>
</feature>
<proteinExistence type="predicted"/>
<organism evidence="6 7">
    <name type="scientific">Streptomyces lichenis</name>
    <dbReference type="NCBI Taxonomy" id="2306967"/>
    <lineage>
        <taxon>Bacteria</taxon>
        <taxon>Bacillati</taxon>
        <taxon>Actinomycetota</taxon>
        <taxon>Actinomycetes</taxon>
        <taxon>Kitasatosporales</taxon>
        <taxon>Streptomycetaceae</taxon>
        <taxon>Streptomyces</taxon>
    </lineage>
</organism>
<evidence type="ECO:0000256" key="2">
    <source>
        <dbReference type="ARBA" id="ARBA00023125"/>
    </source>
</evidence>
<sequence length="143" mass="14918">MEMRACVGADAARLCAARGSDAAARAVLAAAERYAAAGPDLTALGAADVAWWRLIVEGSGNLAYLLAFNTLVGGTPATAEVPMSLRTAELLDVPAHLRLAAHIADREPEAAERLARELLSRSIPPSAEGTPAAERPERPVNRP</sequence>
<dbReference type="InterPro" id="IPR011711">
    <property type="entry name" value="GntR_C"/>
</dbReference>
<reference evidence="6 7" key="1">
    <citation type="submission" date="2022-04" db="EMBL/GenBank/DDBJ databases">
        <title>Streptomyces sp. nov. LCR6-01 isolated from Lichen of Dirinaria sp.</title>
        <authorList>
            <person name="Kanchanasin P."/>
            <person name="Tanasupawat S."/>
            <person name="Phongsopitanun W."/>
        </authorList>
    </citation>
    <scope>NUCLEOTIDE SEQUENCE [LARGE SCALE GENOMIC DNA]</scope>
    <source>
        <strain evidence="6 7">LCR6-01</strain>
    </source>
</reference>
<evidence type="ECO:0000313" key="6">
    <source>
        <dbReference type="EMBL" id="MCK8677631.1"/>
    </source>
</evidence>
<feature type="domain" description="GntR C-terminal" evidence="5">
    <location>
        <begin position="1"/>
        <end position="121"/>
    </location>
</feature>
<dbReference type="SUPFAM" id="SSF48008">
    <property type="entry name" value="GntR ligand-binding domain-like"/>
    <property type="match status" value="1"/>
</dbReference>
<keyword evidence="3" id="KW-0804">Transcription</keyword>